<comment type="caution">
    <text evidence="3">The sequence shown here is derived from an EMBL/GenBank/DDBJ whole genome shotgun (WGS) entry which is preliminary data.</text>
</comment>
<evidence type="ECO:0000259" key="2">
    <source>
        <dbReference type="Pfam" id="PF26170"/>
    </source>
</evidence>
<dbReference type="Proteomes" id="UP001430356">
    <property type="component" value="Unassembled WGS sequence"/>
</dbReference>
<dbReference type="InterPro" id="IPR058722">
    <property type="entry name" value="RESC5"/>
</dbReference>
<dbReference type="EMBL" id="JAECZO010000191">
    <property type="protein sequence ID" value="KAK7198944.1"/>
    <property type="molecule type" value="Genomic_DNA"/>
</dbReference>
<dbReference type="Pfam" id="PF26170">
    <property type="entry name" value="RESC5"/>
    <property type="match status" value="1"/>
</dbReference>
<reference evidence="3 4" key="1">
    <citation type="journal article" date="2021" name="MBio">
        <title>A New Model Trypanosomatid, Novymonas esmeraldas: Genomic Perception of Its 'Candidatus Pandoraea novymonadis' Endosymbiont.</title>
        <authorList>
            <person name="Zakharova A."/>
            <person name="Saura A."/>
            <person name="Butenko A."/>
            <person name="Podesvova L."/>
            <person name="Warmusova S."/>
            <person name="Kostygov A.Y."/>
            <person name="Nenarokova A."/>
            <person name="Lukes J."/>
            <person name="Opperdoes F.R."/>
            <person name="Yurchenko V."/>
        </authorList>
    </citation>
    <scope>NUCLEOTIDE SEQUENCE [LARGE SCALE GENOMIC DNA]</scope>
    <source>
        <strain evidence="3 4">E262AT.01</strain>
    </source>
</reference>
<dbReference type="CDD" id="cd23678">
    <property type="entry name" value="RESC5"/>
    <property type="match status" value="1"/>
</dbReference>
<feature type="domain" description="RNA-editing substrate-binding complex 5 protein" evidence="2">
    <location>
        <begin position="70"/>
        <end position="372"/>
    </location>
</feature>
<dbReference type="SUPFAM" id="SSF55909">
    <property type="entry name" value="Pentein"/>
    <property type="match status" value="1"/>
</dbReference>
<evidence type="ECO:0000313" key="3">
    <source>
        <dbReference type="EMBL" id="KAK7198944.1"/>
    </source>
</evidence>
<name>A0AAW0F186_9TRYP</name>
<gene>
    <name evidence="3" type="ORF">NESM_000861600</name>
</gene>
<accession>A0AAW0F186</accession>
<evidence type="ECO:0000313" key="4">
    <source>
        <dbReference type="Proteomes" id="UP001430356"/>
    </source>
</evidence>
<organism evidence="3 4">
    <name type="scientific">Novymonas esmeraldas</name>
    <dbReference type="NCBI Taxonomy" id="1808958"/>
    <lineage>
        <taxon>Eukaryota</taxon>
        <taxon>Discoba</taxon>
        <taxon>Euglenozoa</taxon>
        <taxon>Kinetoplastea</taxon>
        <taxon>Metakinetoplastina</taxon>
        <taxon>Trypanosomatida</taxon>
        <taxon>Trypanosomatidae</taxon>
        <taxon>Novymonas</taxon>
    </lineage>
</organism>
<feature type="region of interest" description="Disordered" evidence="1">
    <location>
        <begin position="417"/>
        <end position="440"/>
    </location>
</feature>
<evidence type="ECO:0000256" key="1">
    <source>
        <dbReference type="SAM" id="MobiDB-lite"/>
    </source>
</evidence>
<sequence length="440" mass="48378">MPRPLMVSSFTARHGGRLSHGLQWSVSARTSLRVSAAAAAVAAAAGAACAGSLTNSPAYQGRHGPALLAARRRYTNVLYRMPPKEVIPTHSPTGEEVDTELFVRQVTGFFEVLHQSQLVERVYEMKSCPYYDCLFSNELFFQHYELILPMPKFGREHRSAEVSETIRYMRGWGASGDVNHTLQDVKGGRASGVDFLSTSHGILMGYGTSRTNKISMLTLTGAVAPSEAVSEQTRALSVEPIEMLPESPPLSDILAFAGQRTFLVADTEHGHHAVQQAVARMPKVPWQVLKMEPGCSFFSHLAGVNYVYDVLCDQDFPLSMERLGESGMNPFPVDWSEPRKLGITMRSICVTARFTRGTMNAGGYADSRGHASGGFNYNSRDISKKSRLFVGGNRKHGDQLSPLAAQLEADEIQKPVYQPTPRYAPPMHHRGTVMPFTKGE</sequence>
<dbReference type="Gene3D" id="3.75.10.10">
    <property type="entry name" value="L-arginine/glycine Amidinotransferase, Chain A"/>
    <property type="match status" value="1"/>
</dbReference>
<protein>
    <recommendedName>
        <fullName evidence="2">RNA-editing substrate-binding complex 5 protein domain-containing protein</fullName>
    </recommendedName>
</protein>
<proteinExistence type="predicted"/>
<dbReference type="AlphaFoldDB" id="A0AAW0F186"/>
<keyword evidence="4" id="KW-1185">Reference proteome</keyword>